<dbReference type="SUPFAM" id="SSF56796">
    <property type="entry name" value="Dehydroquinate synthase-like"/>
    <property type="match status" value="1"/>
</dbReference>
<reference evidence="1" key="1">
    <citation type="submission" date="2018-05" db="EMBL/GenBank/DDBJ databases">
        <authorList>
            <person name="Lanie J.A."/>
            <person name="Ng W.-L."/>
            <person name="Kazmierczak K.M."/>
            <person name="Andrzejewski T.M."/>
            <person name="Davidsen T.M."/>
            <person name="Wayne K.J."/>
            <person name="Tettelin H."/>
            <person name="Glass J.I."/>
            <person name="Rusch D."/>
            <person name="Podicherti R."/>
            <person name="Tsui H.-C.T."/>
            <person name="Winkler M.E."/>
        </authorList>
    </citation>
    <scope>NUCLEOTIDE SEQUENCE</scope>
</reference>
<dbReference type="Gene3D" id="1.20.1090.10">
    <property type="entry name" value="Dehydroquinate synthase-like - alpha domain"/>
    <property type="match status" value="1"/>
</dbReference>
<name>A0A383CSM8_9ZZZZ</name>
<dbReference type="AlphaFoldDB" id="A0A383CSM8"/>
<gene>
    <name evidence="1" type="ORF">METZ01_LOCUS488200</name>
</gene>
<protein>
    <recommendedName>
        <fullName evidence="2">Alcohol dehydrogenase iron-type/glycerol dehydrogenase GldA domain-containing protein</fullName>
    </recommendedName>
</protein>
<evidence type="ECO:0000313" key="1">
    <source>
        <dbReference type="EMBL" id="SVE35346.1"/>
    </source>
</evidence>
<dbReference type="EMBL" id="UINC01211448">
    <property type="protein sequence ID" value="SVE35346.1"/>
    <property type="molecule type" value="Genomic_DNA"/>
</dbReference>
<evidence type="ECO:0008006" key="2">
    <source>
        <dbReference type="Google" id="ProtNLM"/>
    </source>
</evidence>
<feature type="non-terminal residue" evidence="1">
    <location>
        <position position="1"/>
    </location>
</feature>
<sequence>GLPGRLRDVGVPEEGLELIAAATLKDRSLATNPTPVSDAGPIMQVLRSSW</sequence>
<organism evidence="1">
    <name type="scientific">marine metagenome</name>
    <dbReference type="NCBI Taxonomy" id="408172"/>
    <lineage>
        <taxon>unclassified sequences</taxon>
        <taxon>metagenomes</taxon>
        <taxon>ecological metagenomes</taxon>
    </lineage>
</organism>
<accession>A0A383CSM8</accession>
<proteinExistence type="predicted"/>